<evidence type="ECO:0000259" key="3">
    <source>
        <dbReference type="PROSITE" id="PS51186"/>
    </source>
</evidence>
<evidence type="ECO:0000256" key="2">
    <source>
        <dbReference type="ARBA" id="ARBA00023315"/>
    </source>
</evidence>
<feature type="domain" description="N-acetyltransferase" evidence="3">
    <location>
        <begin position="22"/>
        <end position="186"/>
    </location>
</feature>
<reference evidence="4 5" key="1">
    <citation type="submission" date="2019-08" db="EMBL/GenBank/DDBJ databases">
        <title>Paraburkholderia sp. DCY113.</title>
        <authorList>
            <person name="Kang J."/>
        </authorList>
    </citation>
    <scope>NUCLEOTIDE SEQUENCE [LARGE SCALE GENOMIC DNA]</scope>
    <source>
        <strain evidence="4 5">DCY113</strain>
    </source>
</reference>
<dbReference type="InterPro" id="IPR050832">
    <property type="entry name" value="Bact_Acetyltransf"/>
</dbReference>
<comment type="caution">
    <text evidence="4">The sequence shown here is derived from an EMBL/GenBank/DDBJ whole genome shotgun (WGS) entry which is preliminary data.</text>
</comment>
<gene>
    <name evidence="4" type="ORF">FVF58_06660</name>
</gene>
<dbReference type="InterPro" id="IPR016181">
    <property type="entry name" value="Acyl_CoA_acyltransferase"/>
</dbReference>
<dbReference type="EMBL" id="VTUZ01000003">
    <property type="protein sequence ID" value="KAA1014595.1"/>
    <property type="molecule type" value="Genomic_DNA"/>
</dbReference>
<keyword evidence="2" id="KW-0012">Acyltransferase</keyword>
<keyword evidence="1 4" id="KW-0808">Transferase</keyword>
<dbReference type="PROSITE" id="PS51186">
    <property type="entry name" value="GNAT"/>
    <property type="match status" value="1"/>
</dbReference>
<accession>A0A5B0HH48</accession>
<sequence>MQGAIKRKCVPVTYRRDVRAGFVVRRFDSARDSFDEMTTLLHRAFARLGEMQLNCTCVDQTVSVTAARASLGDCFVAVYEGRLIGTMTLHAHDRASICAIYRNPYVASVHQFGVDPAWQNRGVGRLLLAFADHWAAIRGYAELALDTPQPATHLLAFYRAQGFRIAEFKRFDGKYYDSAILSRPAIANRRFAAWTHPIIPTRNAARAA</sequence>
<evidence type="ECO:0000313" key="5">
    <source>
        <dbReference type="Proteomes" id="UP000325273"/>
    </source>
</evidence>
<name>A0A5B0HH48_9BURK</name>
<evidence type="ECO:0000256" key="1">
    <source>
        <dbReference type="ARBA" id="ARBA00022679"/>
    </source>
</evidence>
<protein>
    <submittedName>
        <fullName evidence="4">GNAT family N-acetyltransferase</fullName>
    </submittedName>
</protein>
<dbReference type="AlphaFoldDB" id="A0A5B0HH48"/>
<dbReference type="CDD" id="cd04301">
    <property type="entry name" value="NAT_SF"/>
    <property type="match status" value="1"/>
</dbReference>
<dbReference type="GO" id="GO:0016747">
    <property type="term" value="F:acyltransferase activity, transferring groups other than amino-acyl groups"/>
    <property type="evidence" value="ECO:0007669"/>
    <property type="project" value="InterPro"/>
</dbReference>
<dbReference type="Gene3D" id="3.40.630.30">
    <property type="match status" value="1"/>
</dbReference>
<dbReference type="InterPro" id="IPR000182">
    <property type="entry name" value="GNAT_dom"/>
</dbReference>
<dbReference type="Proteomes" id="UP000325273">
    <property type="component" value="Unassembled WGS sequence"/>
</dbReference>
<keyword evidence="5" id="KW-1185">Reference proteome</keyword>
<dbReference type="Pfam" id="PF00583">
    <property type="entry name" value="Acetyltransf_1"/>
    <property type="match status" value="1"/>
</dbReference>
<dbReference type="SUPFAM" id="SSF55729">
    <property type="entry name" value="Acyl-CoA N-acyltransferases (Nat)"/>
    <property type="match status" value="1"/>
</dbReference>
<dbReference type="PANTHER" id="PTHR43877:SF2">
    <property type="entry name" value="AMINOALKYLPHOSPHONATE N-ACETYLTRANSFERASE-RELATED"/>
    <property type="match status" value="1"/>
</dbReference>
<proteinExistence type="predicted"/>
<organism evidence="4 5">
    <name type="scientific">Paraburkholderia panacisoli</name>
    <dbReference type="NCBI Taxonomy" id="2603818"/>
    <lineage>
        <taxon>Bacteria</taxon>
        <taxon>Pseudomonadati</taxon>
        <taxon>Pseudomonadota</taxon>
        <taxon>Betaproteobacteria</taxon>
        <taxon>Burkholderiales</taxon>
        <taxon>Burkholderiaceae</taxon>
        <taxon>Paraburkholderia</taxon>
    </lineage>
</organism>
<evidence type="ECO:0000313" key="4">
    <source>
        <dbReference type="EMBL" id="KAA1014595.1"/>
    </source>
</evidence>
<dbReference type="PANTHER" id="PTHR43877">
    <property type="entry name" value="AMINOALKYLPHOSPHONATE N-ACETYLTRANSFERASE-RELATED-RELATED"/>
    <property type="match status" value="1"/>
</dbReference>